<dbReference type="InterPro" id="IPR039121">
    <property type="entry name" value="NUDT19"/>
</dbReference>
<evidence type="ECO:0000256" key="3">
    <source>
        <dbReference type="ARBA" id="ARBA00022723"/>
    </source>
</evidence>
<proteinExistence type="predicted"/>
<evidence type="ECO:0000313" key="9">
    <source>
        <dbReference type="Proteomes" id="UP001365846"/>
    </source>
</evidence>
<protein>
    <submittedName>
        <fullName evidence="8">NUDIX hydrolase</fullName>
    </submittedName>
</protein>
<sequence length="428" mass="45640">MLVKRLAIMSISSNLPSAPVRPVRTAATLIVLRDGTAGLEVLMLRRAEREADQNSGAAVFPGGTVDTGDRALHGLCSGVDDVAASLRLALPANGLDFYAAAVRECFEEAGLLFATGTDGGLVSLDALPPAEVDGLRALVEEGGDAMLRLCERHGWRLAVDQLVYFSHWLTPPGMPRRFDTRFFVALAPPAQSARPDGRETVEHLWLRPADALDAARGLRLMNVQRRILEQLATFDSALDCMAHARGLNEVSLVMPRLAEGPAGRRPVNPGEPAYEEISLIDPDGQCHGRYELTPGLAMRLSAHVVRVTAQTGDLLLNSYFVGGEGGEWALIDAGSGDEAHAATLSACAPGPVRWTLALRGPAPSVGDRLAIGGCTLRVLRAADAPEAVACLLLEEEKLLFFREADQLSALGPEGVEWLAPASGFLRRA</sequence>
<evidence type="ECO:0000256" key="5">
    <source>
        <dbReference type="ARBA" id="ARBA00022842"/>
    </source>
</evidence>
<organism evidence="8 9">
    <name type="scientific">Variovorax ureilyticus</name>
    <dbReference type="NCBI Taxonomy" id="1836198"/>
    <lineage>
        <taxon>Bacteria</taxon>
        <taxon>Pseudomonadati</taxon>
        <taxon>Pseudomonadota</taxon>
        <taxon>Betaproteobacteria</taxon>
        <taxon>Burkholderiales</taxon>
        <taxon>Comamonadaceae</taxon>
        <taxon>Variovorax</taxon>
    </lineage>
</organism>
<gene>
    <name evidence="8" type="ORF">WKW77_19735</name>
</gene>
<dbReference type="RefSeq" id="WP_340358566.1">
    <property type="nucleotide sequence ID" value="NZ_JBBKZU010000008.1"/>
</dbReference>
<evidence type="ECO:0000256" key="4">
    <source>
        <dbReference type="ARBA" id="ARBA00022801"/>
    </source>
</evidence>
<comment type="cofactor">
    <cofactor evidence="1">
        <name>Mn(2+)</name>
        <dbReference type="ChEBI" id="CHEBI:29035"/>
    </cofactor>
</comment>
<dbReference type="PROSITE" id="PS51462">
    <property type="entry name" value="NUDIX"/>
    <property type="match status" value="1"/>
</dbReference>
<dbReference type="GO" id="GO:0016787">
    <property type="term" value="F:hydrolase activity"/>
    <property type="evidence" value="ECO:0007669"/>
    <property type="project" value="UniProtKB-KW"/>
</dbReference>
<dbReference type="CDD" id="cd18870">
    <property type="entry name" value="NUDIX_AcylCoAdiphos_Nudt19"/>
    <property type="match status" value="1"/>
</dbReference>
<dbReference type="Proteomes" id="UP001365846">
    <property type="component" value="Unassembled WGS sequence"/>
</dbReference>
<keyword evidence="3" id="KW-0479">Metal-binding</keyword>
<dbReference type="PANTHER" id="PTHR12318:SF0">
    <property type="entry name" value="ACYL-COENZYME A DIPHOSPHATASE NUDT19"/>
    <property type="match status" value="1"/>
</dbReference>
<dbReference type="PANTHER" id="PTHR12318">
    <property type="entry name" value="TESTOSTERONE-REGULATED PROTEIN RP2"/>
    <property type="match status" value="1"/>
</dbReference>
<dbReference type="InterPro" id="IPR015797">
    <property type="entry name" value="NUDIX_hydrolase-like_dom_sf"/>
</dbReference>
<evidence type="ECO:0000256" key="1">
    <source>
        <dbReference type="ARBA" id="ARBA00001936"/>
    </source>
</evidence>
<feature type="domain" description="Nudix hydrolase" evidence="7">
    <location>
        <begin position="22"/>
        <end position="233"/>
    </location>
</feature>
<comment type="caution">
    <text evidence="8">The sequence shown here is derived from an EMBL/GenBank/DDBJ whole genome shotgun (WGS) entry which is preliminary data.</text>
</comment>
<keyword evidence="9" id="KW-1185">Reference proteome</keyword>
<name>A0ABU8VI34_9BURK</name>
<dbReference type="InterPro" id="IPR000086">
    <property type="entry name" value="NUDIX_hydrolase_dom"/>
</dbReference>
<dbReference type="SUPFAM" id="SSF55811">
    <property type="entry name" value="Nudix"/>
    <property type="match status" value="1"/>
</dbReference>
<keyword evidence="5" id="KW-0460">Magnesium</keyword>
<dbReference type="Gene3D" id="3.90.79.10">
    <property type="entry name" value="Nucleoside Triphosphate Pyrophosphohydrolase"/>
    <property type="match status" value="1"/>
</dbReference>
<keyword evidence="4 8" id="KW-0378">Hydrolase</keyword>
<evidence type="ECO:0000313" key="8">
    <source>
        <dbReference type="EMBL" id="MEJ8813329.1"/>
    </source>
</evidence>
<comment type="cofactor">
    <cofactor evidence="2">
        <name>Mg(2+)</name>
        <dbReference type="ChEBI" id="CHEBI:18420"/>
    </cofactor>
</comment>
<dbReference type="InterPro" id="IPR036866">
    <property type="entry name" value="RibonucZ/Hydroxyglut_hydro"/>
</dbReference>
<evidence type="ECO:0000256" key="6">
    <source>
        <dbReference type="ARBA" id="ARBA00023211"/>
    </source>
</evidence>
<reference evidence="8 9" key="1">
    <citation type="submission" date="2024-03" db="EMBL/GenBank/DDBJ databases">
        <title>Novel species of the genus Variovorax.</title>
        <authorList>
            <person name="Liu Q."/>
            <person name="Xin Y.-H."/>
        </authorList>
    </citation>
    <scope>NUCLEOTIDE SEQUENCE [LARGE SCALE GENOMIC DNA]</scope>
    <source>
        <strain evidence="8 9">KACC 18899</strain>
    </source>
</reference>
<evidence type="ECO:0000256" key="2">
    <source>
        <dbReference type="ARBA" id="ARBA00001946"/>
    </source>
</evidence>
<accession>A0ABU8VI34</accession>
<keyword evidence="6" id="KW-0464">Manganese</keyword>
<dbReference type="EMBL" id="JBBKZU010000008">
    <property type="protein sequence ID" value="MEJ8813329.1"/>
    <property type="molecule type" value="Genomic_DNA"/>
</dbReference>
<dbReference type="SUPFAM" id="SSF56281">
    <property type="entry name" value="Metallo-hydrolase/oxidoreductase"/>
    <property type="match status" value="1"/>
</dbReference>
<evidence type="ECO:0000259" key="7">
    <source>
        <dbReference type="PROSITE" id="PS51462"/>
    </source>
</evidence>